<gene>
    <name evidence="5" type="primary">xni</name>
    <name evidence="5" type="ORF">KJI95_01680</name>
</gene>
<evidence type="ECO:0000313" key="5">
    <source>
        <dbReference type="EMBL" id="MBT1443238.1"/>
    </source>
</evidence>
<dbReference type="CDD" id="cd09898">
    <property type="entry name" value="H3TH_53EXO"/>
    <property type="match status" value="1"/>
</dbReference>
<dbReference type="SUPFAM" id="SSF47807">
    <property type="entry name" value="5' to 3' exonuclease, C-terminal subdomain"/>
    <property type="match status" value="1"/>
</dbReference>
<accession>A0ABS5UYN4</accession>
<evidence type="ECO:0000313" key="6">
    <source>
        <dbReference type="Proteomes" id="UP001195903"/>
    </source>
</evidence>
<dbReference type="PANTHER" id="PTHR42646">
    <property type="entry name" value="FLAP ENDONUCLEASE XNI"/>
    <property type="match status" value="1"/>
</dbReference>
<dbReference type="InterPro" id="IPR020046">
    <property type="entry name" value="5-3_exonucl_a-hlix_arch_N"/>
</dbReference>
<evidence type="ECO:0000256" key="2">
    <source>
        <dbReference type="ARBA" id="ARBA00022801"/>
    </source>
</evidence>
<name>A0ABS5UYN4_9GAMM</name>
<dbReference type="GO" id="GO:0016787">
    <property type="term" value="F:hydrolase activity"/>
    <property type="evidence" value="ECO:0007669"/>
    <property type="project" value="UniProtKB-KW"/>
</dbReference>
<dbReference type="SMART" id="SM00475">
    <property type="entry name" value="53EXOc"/>
    <property type="match status" value="1"/>
</dbReference>
<dbReference type="InterPro" id="IPR020045">
    <property type="entry name" value="DNA_polI_H3TH"/>
</dbReference>
<dbReference type="EC" id="3.1.-.-" evidence="5"/>
<keyword evidence="5" id="KW-0255">Endonuclease</keyword>
<dbReference type="PANTHER" id="PTHR42646:SF2">
    <property type="entry name" value="5'-3' EXONUCLEASE FAMILY PROTEIN"/>
    <property type="match status" value="1"/>
</dbReference>
<dbReference type="Pfam" id="PF02739">
    <property type="entry name" value="5_3_exonuc_N"/>
    <property type="match status" value="1"/>
</dbReference>
<dbReference type="SUPFAM" id="SSF88723">
    <property type="entry name" value="PIN domain-like"/>
    <property type="match status" value="1"/>
</dbReference>
<reference evidence="5 6" key="1">
    <citation type="submission" date="2021-05" db="EMBL/GenBank/DDBJ databases">
        <title>Shewanella sp. JM162201.</title>
        <authorList>
            <person name="Xu S."/>
            <person name="Li A."/>
        </authorList>
    </citation>
    <scope>NUCLEOTIDE SEQUENCE [LARGE SCALE GENOMIC DNA]</scope>
    <source>
        <strain evidence="5 6">JM162201</strain>
    </source>
</reference>
<dbReference type="Gene3D" id="1.10.150.20">
    <property type="entry name" value="5' to 3' exonuclease, C-terminal subdomain"/>
    <property type="match status" value="1"/>
</dbReference>
<keyword evidence="1" id="KW-0540">Nuclease</keyword>
<dbReference type="Pfam" id="PF01367">
    <property type="entry name" value="5_3_exonuc"/>
    <property type="match status" value="1"/>
</dbReference>
<dbReference type="InterPro" id="IPR008918">
    <property type="entry name" value="HhH2"/>
</dbReference>
<dbReference type="NCBIfam" id="NF007017">
    <property type="entry name" value="PRK09482.1"/>
    <property type="match status" value="1"/>
</dbReference>
<sequence>MNLLLIIDGLNLIRRIHAALPDEADMAALEERSVLACRKLLRGHSPSHCAIVWDGDAISWRKQLYEDYKKGRKPMPDALAQGLPALREKLTPLGVNSVFAESEADDVIATLATKLVSHGGEAIIVSTDKGLLQLQSPKIRQWDHFAGQFMDIEAFENKLGIERHQYLDYLALCGDSGNKIPGVPGIGPKSAGELLRTYRSIANLYHSLGTLGPRQAQKLRDGRELARMSYRLARLQTDLPLSLKLSDLRTLSNLTG</sequence>
<dbReference type="InterPro" id="IPR002421">
    <property type="entry name" value="5-3_exonuclease"/>
</dbReference>
<evidence type="ECO:0000259" key="4">
    <source>
        <dbReference type="SMART" id="SM00475"/>
    </source>
</evidence>
<evidence type="ECO:0000256" key="1">
    <source>
        <dbReference type="ARBA" id="ARBA00022722"/>
    </source>
</evidence>
<dbReference type="GO" id="GO:0004519">
    <property type="term" value="F:endonuclease activity"/>
    <property type="evidence" value="ECO:0007669"/>
    <property type="project" value="UniProtKB-KW"/>
</dbReference>
<dbReference type="SMART" id="SM00279">
    <property type="entry name" value="HhH2"/>
    <property type="match status" value="1"/>
</dbReference>
<dbReference type="EMBL" id="JAHEPS010000001">
    <property type="protein sequence ID" value="MBT1443238.1"/>
    <property type="molecule type" value="Genomic_DNA"/>
</dbReference>
<dbReference type="InterPro" id="IPR038969">
    <property type="entry name" value="FEN"/>
</dbReference>
<proteinExistence type="predicted"/>
<keyword evidence="2 5" id="KW-0378">Hydrolase</keyword>
<dbReference type="InterPro" id="IPR029060">
    <property type="entry name" value="PIN-like_dom_sf"/>
</dbReference>
<keyword evidence="6" id="KW-1185">Reference proteome</keyword>
<dbReference type="RefSeq" id="WP_214505433.1">
    <property type="nucleotide sequence ID" value="NZ_JAHEPS010000001.1"/>
</dbReference>
<comment type="caution">
    <text evidence="5">The sequence shown here is derived from an EMBL/GenBank/DDBJ whole genome shotgun (WGS) entry which is preliminary data.</text>
</comment>
<evidence type="ECO:0000256" key="3">
    <source>
        <dbReference type="ARBA" id="ARBA00023125"/>
    </source>
</evidence>
<organism evidence="5 6">
    <name type="scientific">Shewanella jiangmenensis</name>
    <dbReference type="NCBI Taxonomy" id="2837387"/>
    <lineage>
        <taxon>Bacteria</taxon>
        <taxon>Pseudomonadati</taxon>
        <taxon>Pseudomonadota</taxon>
        <taxon>Gammaproteobacteria</taxon>
        <taxon>Alteromonadales</taxon>
        <taxon>Shewanellaceae</taxon>
        <taxon>Shewanella</taxon>
    </lineage>
</organism>
<dbReference type="Proteomes" id="UP001195903">
    <property type="component" value="Unassembled WGS sequence"/>
</dbReference>
<dbReference type="InterPro" id="IPR036279">
    <property type="entry name" value="5-3_exonuclease_C_sf"/>
</dbReference>
<dbReference type="CDD" id="cd09859">
    <property type="entry name" value="PIN_53EXO"/>
    <property type="match status" value="1"/>
</dbReference>
<protein>
    <submittedName>
        <fullName evidence="5">Flap endonuclease Xni</fullName>
        <ecNumber evidence="5">3.1.-.-</ecNumber>
    </submittedName>
</protein>
<keyword evidence="3" id="KW-0238">DNA-binding</keyword>
<feature type="domain" description="5'-3' exonuclease" evidence="4">
    <location>
        <begin position="1"/>
        <end position="251"/>
    </location>
</feature>
<dbReference type="Gene3D" id="3.40.50.1010">
    <property type="entry name" value="5'-nuclease"/>
    <property type="match status" value="1"/>
</dbReference>